<dbReference type="Pfam" id="PF04750">
    <property type="entry name" value="Far-17a_AIG1"/>
    <property type="match status" value="1"/>
</dbReference>
<evidence type="ECO:0000256" key="1">
    <source>
        <dbReference type="ARBA" id="ARBA00000923"/>
    </source>
</evidence>
<comment type="catalytic activity">
    <reaction evidence="14">
        <text>13-(9Z-octadecenoyloxy)-octadecanoate + H2O = 13-hydroxy-octadecanoate + (9Z)-octadecenoate + H(+)</text>
        <dbReference type="Rhea" id="RHEA:52064"/>
        <dbReference type="ChEBI" id="CHEBI:15377"/>
        <dbReference type="ChEBI" id="CHEBI:15378"/>
        <dbReference type="ChEBI" id="CHEBI:30823"/>
        <dbReference type="ChEBI" id="CHEBI:136303"/>
        <dbReference type="ChEBI" id="CHEBI:136304"/>
    </reaction>
    <physiologicalReaction direction="left-to-right" evidence="14">
        <dbReference type="Rhea" id="RHEA:52065"/>
    </physiologicalReaction>
</comment>
<evidence type="ECO:0000256" key="17">
    <source>
        <dbReference type="SAM" id="Phobius"/>
    </source>
</evidence>
<dbReference type="HOGENOM" id="CLU_201527_0_0_1"/>
<evidence type="ECO:0000256" key="9">
    <source>
        <dbReference type="ARBA" id="ARBA00047863"/>
    </source>
</evidence>
<dbReference type="AlphaFoldDB" id="H2XPA9"/>
<comment type="catalytic activity">
    <reaction evidence="13">
        <text>9-octadecanoyloxy-octadecanoate + H2O = 9-hydroxy-octadecanoate + octadecanoate + H(+)</text>
        <dbReference type="Rhea" id="RHEA:52096"/>
        <dbReference type="ChEBI" id="CHEBI:15377"/>
        <dbReference type="ChEBI" id="CHEBI:15378"/>
        <dbReference type="ChEBI" id="CHEBI:25629"/>
        <dbReference type="ChEBI" id="CHEBI:136286"/>
        <dbReference type="ChEBI" id="CHEBI:136373"/>
    </reaction>
    <physiologicalReaction direction="left-to-right" evidence="13">
        <dbReference type="Rhea" id="RHEA:52097"/>
    </physiologicalReaction>
</comment>
<evidence type="ECO:0000256" key="7">
    <source>
        <dbReference type="ARBA" id="ARBA00047368"/>
    </source>
</evidence>
<evidence type="ECO:0000256" key="16">
    <source>
        <dbReference type="ARBA" id="ARBA00049428"/>
    </source>
</evidence>
<proteinExistence type="inferred from homology"/>
<evidence type="ECO:0000256" key="15">
    <source>
        <dbReference type="ARBA" id="ARBA00049322"/>
    </source>
</evidence>
<keyword evidence="5 17" id="KW-1133">Transmembrane helix</keyword>
<comment type="subcellular location">
    <subcellularLocation>
        <location evidence="2">Endomembrane system</location>
        <topology evidence="2">Multi-pass membrane protein</topology>
    </subcellularLocation>
</comment>
<accession>H2XPA9</accession>
<dbReference type="OMA" id="HVMHTSI"/>
<evidence type="ECO:0000256" key="5">
    <source>
        <dbReference type="ARBA" id="ARBA00022989"/>
    </source>
</evidence>
<dbReference type="InParanoid" id="H2XPA9"/>
<organism evidence="18 19">
    <name type="scientific">Ciona intestinalis</name>
    <name type="common">Transparent sea squirt</name>
    <name type="synonym">Ascidia intestinalis</name>
    <dbReference type="NCBI Taxonomy" id="7719"/>
    <lineage>
        <taxon>Eukaryota</taxon>
        <taxon>Metazoa</taxon>
        <taxon>Chordata</taxon>
        <taxon>Tunicata</taxon>
        <taxon>Ascidiacea</taxon>
        <taxon>Phlebobranchia</taxon>
        <taxon>Cionidae</taxon>
        <taxon>Ciona</taxon>
    </lineage>
</organism>
<comment type="catalytic activity">
    <reaction evidence="15">
        <text>13-(9Z-hexadecenoyloxy)-octadecanoate + H2O = 13-hydroxy-octadecanoate + (9Z)-hexadecenoate + H(+)</text>
        <dbReference type="Rhea" id="RHEA:52076"/>
        <dbReference type="ChEBI" id="CHEBI:15377"/>
        <dbReference type="ChEBI" id="CHEBI:15378"/>
        <dbReference type="ChEBI" id="CHEBI:32372"/>
        <dbReference type="ChEBI" id="CHEBI:136304"/>
        <dbReference type="ChEBI" id="CHEBI:136315"/>
    </reaction>
    <physiologicalReaction direction="left-to-right" evidence="15">
        <dbReference type="Rhea" id="RHEA:52077"/>
    </physiologicalReaction>
</comment>
<evidence type="ECO:0000256" key="8">
    <source>
        <dbReference type="ARBA" id="ARBA00047427"/>
    </source>
</evidence>
<evidence type="ECO:0000256" key="6">
    <source>
        <dbReference type="ARBA" id="ARBA00023136"/>
    </source>
</evidence>
<comment type="catalytic activity">
    <reaction evidence="12">
        <text>9-(9Z-octadecenoyloxy)-octadecanoate + H2O = 9-hydroxy-octadecanoate + (9Z)-octadecenoate + H(+)</text>
        <dbReference type="Rhea" id="RHEA:52048"/>
        <dbReference type="ChEBI" id="CHEBI:15377"/>
        <dbReference type="ChEBI" id="CHEBI:15378"/>
        <dbReference type="ChEBI" id="CHEBI:30823"/>
        <dbReference type="ChEBI" id="CHEBI:136282"/>
        <dbReference type="ChEBI" id="CHEBI:136286"/>
    </reaction>
    <physiologicalReaction direction="left-to-right" evidence="12">
        <dbReference type="Rhea" id="RHEA:52049"/>
    </physiologicalReaction>
</comment>
<comment type="catalytic activity">
    <reaction evidence="1">
        <text>9-(9Z-hexadecenoyloxy)-octadecanoate + H2O = (9Z)-hexadecenoate + 9-hydroxy-octadecanoate + H(+)</text>
        <dbReference type="Rhea" id="RHEA:52068"/>
        <dbReference type="ChEBI" id="CHEBI:15377"/>
        <dbReference type="ChEBI" id="CHEBI:15378"/>
        <dbReference type="ChEBI" id="CHEBI:32372"/>
        <dbReference type="ChEBI" id="CHEBI:136286"/>
        <dbReference type="ChEBI" id="CHEBI:136309"/>
    </reaction>
    <physiologicalReaction direction="left-to-right" evidence="1">
        <dbReference type="Rhea" id="RHEA:52069"/>
    </physiologicalReaction>
</comment>
<comment type="catalytic activity">
    <reaction evidence="11">
        <text>12-(9Z-octadecenoyloxy)-octadecanoate + H2O = 12-hydroxyoctadecanoate + (9Z)-octadecenoate + H(+)</text>
        <dbReference type="Rhea" id="RHEA:52060"/>
        <dbReference type="ChEBI" id="CHEBI:15377"/>
        <dbReference type="ChEBI" id="CHEBI:15378"/>
        <dbReference type="ChEBI" id="CHEBI:30823"/>
        <dbReference type="ChEBI" id="CHEBI:84201"/>
        <dbReference type="ChEBI" id="CHEBI:136302"/>
    </reaction>
    <physiologicalReaction direction="left-to-right" evidence="11">
        <dbReference type="Rhea" id="RHEA:52061"/>
    </physiologicalReaction>
</comment>
<protein>
    <recommendedName>
        <fullName evidence="20">Androgen-dependent TFPI-regulating protein</fullName>
    </recommendedName>
</protein>
<evidence type="ECO:0008006" key="20">
    <source>
        <dbReference type="Google" id="ProtNLM"/>
    </source>
</evidence>
<keyword evidence="19" id="KW-1185">Reference proteome</keyword>
<evidence type="ECO:0000256" key="2">
    <source>
        <dbReference type="ARBA" id="ARBA00004127"/>
    </source>
</evidence>
<name>H2XPA9_CIOIN</name>
<reference evidence="19" key="1">
    <citation type="journal article" date="2002" name="Science">
        <title>The draft genome of Ciona intestinalis: insights into chordate and vertebrate origins.</title>
        <authorList>
            <person name="Dehal P."/>
            <person name="Satou Y."/>
            <person name="Campbell R.K."/>
            <person name="Chapman J."/>
            <person name="Degnan B."/>
            <person name="De Tomaso A."/>
            <person name="Davidson B."/>
            <person name="Di Gregorio A."/>
            <person name="Gelpke M."/>
            <person name="Goodstein D.M."/>
            <person name="Harafuji N."/>
            <person name="Hastings K.E."/>
            <person name="Ho I."/>
            <person name="Hotta K."/>
            <person name="Huang W."/>
            <person name="Kawashima T."/>
            <person name="Lemaire P."/>
            <person name="Martinez D."/>
            <person name="Meinertzhagen I.A."/>
            <person name="Necula S."/>
            <person name="Nonaka M."/>
            <person name="Putnam N."/>
            <person name="Rash S."/>
            <person name="Saiga H."/>
            <person name="Satake M."/>
            <person name="Terry A."/>
            <person name="Yamada L."/>
            <person name="Wang H.G."/>
            <person name="Awazu S."/>
            <person name="Azumi K."/>
            <person name="Boore J."/>
            <person name="Branno M."/>
            <person name="Chin-Bow S."/>
            <person name="DeSantis R."/>
            <person name="Doyle S."/>
            <person name="Francino P."/>
            <person name="Keys D.N."/>
            <person name="Haga S."/>
            <person name="Hayashi H."/>
            <person name="Hino K."/>
            <person name="Imai K.S."/>
            <person name="Inaba K."/>
            <person name="Kano S."/>
            <person name="Kobayashi K."/>
            <person name="Kobayashi M."/>
            <person name="Lee B.I."/>
            <person name="Makabe K.W."/>
            <person name="Manohar C."/>
            <person name="Matassi G."/>
            <person name="Medina M."/>
            <person name="Mochizuki Y."/>
            <person name="Mount S."/>
            <person name="Morishita T."/>
            <person name="Miura S."/>
            <person name="Nakayama A."/>
            <person name="Nishizaka S."/>
            <person name="Nomoto H."/>
            <person name="Ohta F."/>
            <person name="Oishi K."/>
            <person name="Rigoutsos I."/>
            <person name="Sano M."/>
            <person name="Sasaki A."/>
            <person name="Sasakura Y."/>
            <person name="Shoguchi E."/>
            <person name="Shin-i T."/>
            <person name="Spagnuolo A."/>
            <person name="Stainier D."/>
            <person name="Suzuki M.M."/>
            <person name="Tassy O."/>
            <person name="Takatori N."/>
            <person name="Tokuoka M."/>
            <person name="Yagi K."/>
            <person name="Yoshizaki F."/>
            <person name="Wada S."/>
            <person name="Zhang C."/>
            <person name="Hyatt P.D."/>
            <person name="Larimer F."/>
            <person name="Detter C."/>
            <person name="Doggett N."/>
            <person name="Glavina T."/>
            <person name="Hawkins T."/>
            <person name="Richardson P."/>
            <person name="Lucas S."/>
            <person name="Kohara Y."/>
            <person name="Levine M."/>
            <person name="Satoh N."/>
            <person name="Rokhsar D.S."/>
        </authorList>
    </citation>
    <scope>NUCLEOTIDE SEQUENCE [LARGE SCALE GENOMIC DNA]</scope>
</reference>
<reference evidence="18" key="2">
    <citation type="journal article" date="2008" name="Genome Biol.">
        <title>Improved genome assembly and evidence-based global gene model set for the chordate Ciona intestinalis: new insight into intron and operon populations.</title>
        <authorList>
            <person name="Satou Y."/>
            <person name="Mineta K."/>
            <person name="Ogasawara M."/>
            <person name="Sasakura Y."/>
            <person name="Shoguchi E."/>
            <person name="Ueno K."/>
            <person name="Yamada L."/>
            <person name="Matsumoto J."/>
            <person name="Wasserscheid J."/>
            <person name="Dewar K."/>
            <person name="Wiley G.B."/>
            <person name="Macmil S.L."/>
            <person name="Roe B.A."/>
            <person name="Zeller R.W."/>
            <person name="Hastings K.E."/>
            <person name="Lemaire P."/>
            <person name="Lindquist E."/>
            <person name="Endo T."/>
            <person name="Hotta K."/>
            <person name="Inaba K."/>
        </authorList>
    </citation>
    <scope>NUCLEOTIDE SEQUENCE [LARGE SCALE GENOMIC DNA]</scope>
    <source>
        <strain evidence="18">wild type</strain>
    </source>
</reference>
<dbReference type="InterPro" id="IPR006838">
    <property type="entry name" value="ADTRP_AIG1"/>
</dbReference>
<dbReference type="GO" id="GO:0012505">
    <property type="term" value="C:endomembrane system"/>
    <property type="evidence" value="ECO:0007669"/>
    <property type="project" value="UniProtKB-SubCell"/>
</dbReference>
<keyword evidence="6 17" id="KW-0472">Membrane</keyword>
<evidence type="ECO:0000256" key="12">
    <source>
        <dbReference type="ARBA" id="ARBA00048800"/>
    </source>
</evidence>
<evidence type="ECO:0000256" key="14">
    <source>
        <dbReference type="ARBA" id="ARBA00049296"/>
    </source>
</evidence>
<comment type="catalytic activity">
    <reaction evidence="8">
        <text>13-octadecanoyloxy-octadecanoate + H2O = 13-hydroxy-octadecanoate + octadecanoate + H(+)</text>
        <dbReference type="Rhea" id="RHEA:52084"/>
        <dbReference type="ChEBI" id="CHEBI:15377"/>
        <dbReference type="ChEBI" id="CHEBI:15378"/>
        <dbReference type="ChEBI" id="CHEBI:25629"/>
        <dbReference type="ChEBI" id="CHEBI:136304"/>
        <dbReference type="ChEBI" id="CHEBI:136335"/>
    </reaction>
    <physiologicalReaction direction="left-to-right" evidence="8">
        <dbReference type="Rhea" id="RHEA:52085"/>
    </physiologicalReaction>
</comment>
<dbReference type="PANTHER" id="PTHR10989">
    <property type="entry name" value="ANDROGEN-INDUCED PROTEIN 1-RELATED"/>
    <property type="match status" value="1"/>
</dbReference>
<evidence type="ECO:0000256" key="13">
    <source>
        <dbReference type="ARBA" id="ARBA00049221"/>
    </source>
</evidence>
<dbReference type="EMBL" id="EAAA01001553">
    <property type="status" value="NOT_ANNOTATED_CDS"/>
    <property type="molecule type" value="Genomic_DNA"/>
</dbReference>
<evidence type="ECO:0000256" key="4">
    <source>
        <dbReference type="ARBA" id="ARBA00022692"/>
    </source>
</evidence>
<reference evidence="18" key="3">
    <citation type="submission" date="2025-08" db="UniProtKB">
        <authorList>
            <consortium name="Ensembl"/>
        </authorList>
    </citation>
    <scope>IDENTIFICATION</scope>
</reference>
<dbReference type="Ensembl" id="ENSCINT00000034731.1">
    <property type="protein sequence ID" value="ENSCINP00000031492.1"/>
    <property type="gene ID" value="ENSCING00000022454.1"/>
</dbReference>
<comment type="catalytic activity">
    <reaction evidence="16">
        <text>12-(9Z-hexadecenoyloxy)-octadecanoate + H2O = 12-hydroxyoctadecanoate + (9Z)-hexadecenoate + H(+)</text>
        <dbReference type="Rhea" id="RHEA:52072"/>
        <dbReference type="ChEBI" id="CHEBI:15377"/>
        <dbReference type="ChEBI" id="CHEBI:15378"/>
        <dbReference type="ChEBI" id="CHEBI:32372"/>
        <dbReference type="ChEBI" id="CHEBI:84201"/>
        <dbReference type="ChEBI" id="CHEBI:136312"/>
    </reaction>
    <physiologicalReaction direction="left-to-right" evidence="16">
        <dbReference type="Rhea" id="RHEA:52073"/>
    </physiologicalReaction>
</comment>
<dbReference type="PANTHER" id="PTHR10989:SF16">
    <property type="entry name" value="AT02829P-RELATED"/>
    <property type="match status" value="1"/>
</dbReference>
<evidence type="ECO:0000313" key="19">
    <source>
        <dbReference type="Proteomes" id="UP000008144"/>
    </source>
</evidence>
<evidence type="ECO:0000256" key="11">
    <source>
        <dbReference type="ARBA" id="ARBA00048701"/>
    </source>
</evidence>
<evidence type="ECO:0000256" key="10">
    <source>
        <dbReference type="ARBA" id="ARBA00048680"/>
    </source>
</evidence>
<evidence type="ECO:0000313" key="18">
    <source>
        <dbReference type="Ensembl" id="ENSCINP00000031492.1"/>
    </source>
</evidence>
<feature type="transmembrane region" description="Helical" evidence="17">
    <location>
        <begin position="29"/>
        <end position="47"/>
    </location>
</feature>
<comment type="catalytic activity">
    <reaction evidence="9">
        <text>9-hexadecanoyloxy-octadecanoate + H2O = 9-hydroxy-octadecanoate + hexadecanoate + H(+)</text>
        <dbReference type="Rhea" id="RHEA:52052"/>
        <dbReference type="ChEBI" id="CHEBI:7896"/>
        <dbReference type="ChEBI" id="CHEBI:15377"/>
        <dbReference type="ChEBI" id="CHEBI:15378"/>
        <dbReference type="ChEBI" id="CHEBI:83670"/>
        <dbReference type="ChEBI" id="CHEBI:136286"/>
    </reaction>
    <physiologicalReaction direction="left-to-right" evidence="9">
        <dbReference type="Rhea" id="RHEA:52053"/>
    </physiologicalReaction>
</comment>
<dbReference type="GO" id="GO:0016020">
    <property type="term" value="C:membrane"/>
    <property type="evidence" value="ECO:0007669"/>
    <property type="project" value="InterPro"/>
</dbReference>
<sequence>MVFTTFWAIFLIDRELVYPAHLDKIIPVWMNHVMHTSILITVVELFCTKHLYPRRV</sequence>
<comment type="catalytic activity">
    <reaction evidence="7">
        <text>12-hexadecanoyloxy-octadecanoate + H2O = 12-hydroxyoctadecanoate + hexadecanoate + H(+)</text>
        <dbReference type="Rhea" id="RHEA:52056"/>
        <dbReference type="ChEBI" id="CHEBI:7896"/>
        <dbReference type="ChEBI" id="CHEBI:15377"/>
        <dbReference type="ChEBI" id="CHEBI:15378"/>
        <dbReference type="ChEBI" id="CHEBI:83677"/>
        <dbReference type="ChEBI" id="CHEBI:84201"/>
    </reaction>
    <physiologicalReaction direction="left-to-right" evidence="7">
        <dbReference type="Rhea" id="RHEA:52057"/>
    </physiologicalReaction>
</comment>
<evidence type="ECO:0000256" key="3">
    <source>
        <dbReference type="ARBA" id="ARBA00009300"/>
    </source>
</evidence>
<keyword evidence="4 17" id="KW-0812">Transmembrane</keyword>
<dbReference type="Proteomes" id="UP000008144">
    <property type="component" value="Chromosome 2"/>
</dbReference>
<comment type="similarity">
    <text evidence="3">Belongs to the AIG1 family.</text>
</comment>
<comment type="catalytic activity">
    <reaction evidence="10">
        <text>12-octadecanoyloxy-octadecanoate + H2O = 12-hydroxyoctadecanoate + octadecanoate + H(+)</text>
        <dbReference type="Rhea" id="RHEA:52080"/>
        <dbReference type="ChEBI" id="CHEBI:15377"/>
        <dbReference type="ChEBI" id="CHEBI:15378"/>
        <dbReference type="ChEBI" id="CHEBI:25629"/>
        <dbReference type="ChEBI" id="CHEBI:84201"/>
        <dbReference type="ChEBI" id="CHEBI:136330"/>
    </reaction>
    <physiologicalReaction direction="left-to-right" evidence="10">
        <dbReference type="Rhea" id="RHEA:52081"/>
    </physiologicalReaction>
</comment>
<reference evidence="18" key="4">
    <citation type="submission" date="2025-09" db="UniProtKB">
        <authorList>
            <consortium name="Ensembl"/>
        </authorList>
    </citation>
    <scope>IDENTIFICATION</scope>
</reference>